<evidence type="ECO:0000256" key="6">
    <source>
        <dbReference type="ARBA" id="ARBA00023242"/>
    </source>
</evidence>
<dbReference type="AlphaFoldDB" id="A0ABD3A1B9"/>
<dbReference type="PANTHER" id="PTHR12746">
    <property type="entry name" value="NONSENSE-MEDIATED MRNA DECAY PROTEIN 3"/>
    <property type="match status" value="1"/>
</dbReference>
<dbReference type="EMBL" id="JBJUIK010000006">
    <property type="protein sequence ID" value="KAL3525049.1"/>
    <property type="molecule type" value="Genomic_DNA"/>
</dbReference>
<dbReference type="Pfam" id="PF21192">
    <property type="entry name" value="OB_NMD3"/>
    <property type="match status" value="1"/>
</dbReference>
<dbReference type="InterPro" id="IPR048898">
    <property type="entry name" value="OB_NMD3"/>
</dbReference>
<evidence type="ECO:0000259" key="8">
    <source>
        <dbReference type="Pfam" id="PF04981"/>
    </source>
</evidence>
<protein>
    <recommendedName>
        <fullName evidence="2 7">60S ribosomal export protein NMD3</fullName>
    </recommendedName>
</protein>
<reference evidence="11 12" key="1">
    <citation type="submission" date="2024-11" db="EMBL/GenBank/DDBJ databases">
        <title>A near-complete genome assembly of Cinchona calisaya.</title>
        <authorList>
            <person name="Lian D.C."/>
            <person name="Zhao X.W."/>
            <person name="Wei L."/>
        </authorList>
    </citation>
    <scope>NUCLEOTIDE SEQUENCE [LARGE SCALE GENOMIC DNA]</scope>
    <source>
        <tissue evidence="11">Nenye</tissue>
    </source>
</reference>
<evidence type="ECO:0000259" key="9">
    <source>
        <dbReference type="Pfam" id="PF21192"/>
    </source>
</evidence>
<comment type="subcellular location">
    <subcellularLocation>
        <location evidence="7">Cytoplasm</location>
    </subcellularLocation>
    <subcellularLocation>
        <location evidence="7">Nucleus</location>
    </subcellularLocation>
</comment>
<dbReference type="InterPro" id="IPR007064">
    <property type="entry name" value="Nmd3_N"/>
</dbReference>
<keyword evidence="6 7" id="KW-0539">Nucleus</keyword>
<gene>
    <name evidence="11" type="ORF">ACH5RR_013421</name>
</gene>
<sequence>MAQEAGMFMVNQTIGSVLCCKCGILMQPNPANMCTKCLRSEVDITEGLQKHVVIVHCPECDTYLQPPRTWIKAQLESKELLTFCVKRLKNLNKVRLVHAEFIWTEPHSKRIKVKLTVQKEVLNRAILEQSYIVEYVVHEQMCESCTRVQANPDQWVAAVQLRQHVSHRRTFFYLEQLILKHNAAGRCIRIKQMDQGIDFFFSNRSHAVKFVEFLGKVAPVRYRNDKQLVSHDTKSNNYNYKHTFSVEICPICREDLICLPPKVAVSLGNLGPLVICTKISNNIALMDPFTLRHCFLDADQYWRTSFKSLLSSRQLVEYIVLDVEPVSSEVVVGGSRYVLADAQVARVSDFGKNDTIFSVRTHLGHLLSPGDNALGYDFYAANSNDIELDKYKGLVLPEVVLIKKSYEEKRQKKRGKPRAWKLRSLDMEVDNTAKGRDHEEKMNSEYEQFLRDLEENPELRFNISLYQNKEYQPSEMASVTDGEEVPSVPLDELLADLDLSDVEVEDDGMME</sequence>
<dbReference type="InterPro" id="IPR048899">
    <property type="entry name" value="NMD_SH3"/>
</dbReference>
<dbReference type="PANTHER" id="PTHR12746:SF2">
    <property type="entry name" value="60S RIBOSOMAL EXPORT PROTEIN NMD3"/>
    <property type="match status" value="1"/>
</dbReference>
<keyword evidence="12" id="KW-1185">Reference proteome</keyword>
<evidence type="ECO:0000256" key="1">
    <source>
        <dbReference type="ARBA" id="ARBA00009794"/>
    </source>
</evidence>
<comment type="function">
    <text evidence="7">Acts as an adapter for the XPO1/CRM1-mediated export of the 60S ribosomal subunit.</text>
</comment>
<feature type="domain" description="60S ribosomal export protein NMD3 SH3" evidence="10">
    <location>
        <begin position="251"/>
        <end position="295"/>
    </location>
</feature>
<comment type="caution">
    <text evidence="11">The sequence shown here is derived from an EMBL/GenBank/DDBJ whole genome shotgun (WGS) entry which is preliminary data.</text>
</comment>
<dbReference type="GO" id="GO:0005737">
    <property type="term" value="C:cytoplasm"/>
    <property type="evidence" value="ECO:0007669"/>
    <property type="project" value="UniProtKB-SubCell"/>
</dbReference>
<evidence type="ECO:0000313" key="12">
    <source>
        <dbReference type="Proteomes" id="UP001630127"/>
    </source>
</evidence>
<organism evidence="11 12">
    <name type="scientific">Cinchona calisaya</name>
    <dbReference type="NCBI Taxonomy" id="153742"/>
    <lineage>
        <taxon>Eukaryota</taxon>
        <taxon>Viridiplantae</taxon>
        <taxon>Streptophyta</taxon>
        <taxon>Embryophyta</taxon>
        <taxon>Tracheophyta</taxon>
        <taxon>Spermatophyta</taxon>
        <taxon>Magnoliopsida</taxon>
        <taxon>eudicotyledons</taxon>
        <taxon>Gunneridae</taxon>
        <taxon>Pentapetalae</taxon>
        <taxon>asterids</taxon>
        <taxon>lamiids</taxon>
        <taxon>Gentianales</taxon>
        <taxon>Rubiaceae</taxon>
        <taxon>Cinchonoideae</taxon>
        <taxon>Cinchoneae</taxon>
        <taxon>Cinchona</taxon>
    </lineage>
</organism>
<evidence type="ECO:0000313" key="11">
    <source>
        <dbReference type="EMBL" id="KAL3525049.1"/>
    </source>
</evidence>
<evidence type="ECO:0000256" key="7">
    <source>
        <dbReference type="RuleBase" id="RU364108"/>
    </source>
</evidence>
<keyword evidence="3 7" id="KW-0813">Transport</keyword>
<dbReference type="GO" id="GO:0005634">
    <property type="term" value="C:nucleus"/>
    <property type="evidence" value="ECO:0007669"/>
    <property type="project" value="UniProtKB-SubCell"/>
</dbReference>
<dbReference type="Pfam" id="PF21193">
    <property type="entry name" value="NMD_SH3"/>
    <property type="match status" value="1"/>
</dbReference>
<dbReference type="InterPro" id="IPR039768">
    <property type="entry name" value="Nmd3"/>
</dbReference>
<keyword evidence="5 7" id="KW-0653">Protein transport</keyword>
<evidence type="ECO:0000256" key="5">
    <source>
        <dbReference type="ARBA" id="ARBA00022927"/>
    </source>
</evidence>
<evidence type="ECO:0000256" key="3">
    <source>
        <dbReference type="ARBA" id="ARBA00022448"/>
    </source>
</evidence>
<proteinExistence type="inferred from homology"/>
<comment type="similarity">
    <text evidence="1 7">Belongs to the NMD3 family.</text>
</comment>
<evidence type="ECO:0000259" key="10">
    <source>
        <dbReference type="Pfam" id="PF21193"/>
    </source>
</evidence>
<feature type="domain" description="Nmd3 N-terminal" evidence="8">
    <location>
        <begin position="19"/>
        <end position="248"/>
    </location>
</feature>
<name>A0ABD3A1B9_9GENT</name>
<evidence type="ECO:0000256" key="2">
    <source>
        <dbReference type="ARBA" id="ARBA00017035"/>
    </source>
</evidence>
<dbReference type="Proteomes" id="UP001630127">
    <property type="component" value="Unassembled WGS sequence"/>
</dbReference>
<keyword evidence="4 7" id="KW-0963">Cytoplasm</keyword>
<dbReference type="Pfam" id="PF04981">
    <property type="entry name" value="NMD3"/>
    <property type="match status" value="1"/>
</dbReference>
<dbReference type="GO" id="GO:0015031">
    <property type="term" value="P:protein transport"/>
    <property type="evidence" value="ECO:0007669"/>
    <property type="project" value="UniProtKB-KW"/>
</dbReference>
<feature type="domain" description="60S ribosomal export protein NMD3 OB-fold" evidence="9">
    <location>
        <begin position="315"/>
        <end position="404"/>
    </location>
</feature>
<accession>A0ABD3A1B9</accession>
<evidence type="ECO:0000256" key="4">
    <source>
        <dbReference type="ARBA" id="ARBA00022490"/>
    </source>
</evidence>